<protein>
    <submittedName>
        <fullName evidence="1">Uncharacterized protein</fullName>
    </submittedName>
</protein>
<dbReference type="Proteomes" id="UP000199727">
    <property type="component" value="Unassembled WGS sequence"/>
</dbReference>
<reference evidence="1 2" key="1">
    <citation type="submission" date="2017-06" db="EMBL/GenBank/DDBJ databases">
        <title>Global population genomics of the pathogenic fungus Cryptococcus neoformans var. grubii.</title>
        <authorList>
            <person name="Cuomo C."/>
            <person name="Litvintseva A."/>
            <person name="Chen Y."/>
            <person name="Young S."/>
            <person name="Zeng Q."/>
            <person name="Chapman S."/>
            <person name="Gujja S."/>
            <person name="Saif S."/>
            <person name="Birren B."/>
        </authorList>
    </citation>
    <scope>NUCLEOTIDE SEQUENCE [LARGE SCALE GENOMIC DNA]</scope>
    <source>
        <strain evidence="1 2">Tu259-1</strain>
    </source>
</reference>
<evidence type="ECO:0000313" key="2">
    <source>
        <dbReference type="Proteomes" id="UP000199727"/>
    </source>
</evidence>
<name>A0A854Q7Q7_CRYNE</name>
<sequence length="36" mass="4087">MFLQLEHNQEVILRVGDPEGSVCLPVTICFNRLEVS</sequence>
<gene>
    <name evidence="1" type="ORF">C361_05713</name>
</gene>
<comment type="caution">
    <text evidence="1">The sequence shown here is derived from an EMBL/GenBank/DDBJ whole genome shotgun (WGS) entry which is preliminary data.</text>
</comment>
<organism evidence="1 2">
    <name type="scientific">Cryptococcus neoformans Tu259-1</name>
    <dbReference type="NCBI Taxonomy" id="1230072"/>
    <lineage>
        <taxon>Eukaryota</taxon>
        <taxon>Fungi</taxon>
        <taxon>Dikarya</taxon>
        <taxon>Basidiomycota</taxon>
        <taxon>Agaricomycotina</taxon>
        <taxon>Tremellomycetes</taxon>
        <taxon>Tremellales</taxon>
        <taxon>Cryptococcaceae</taxon>
        <taxon>Cryptococcus</taxon>
        <taxon>Cryptococcus neoformans species complex</taxon>
    </lineage>
</organism>
<dbReference type="AlphaFoldDB" id="A0A854Q7Q7"/>
<proteinExistence type="predicted"/>
<dbReference type="EMBL" id="AMKT01000076">
    <property type="protein sequence ID" value="OXG14411.1"/>
    <property type="molecule type" value="Genomic_DNA"/>
</dbReference>
<accession>A0A854Q7Q7</accession>
<evidence type="ECO:0000313" key="1">
    <source>
        <dbReference type="EMBL" id="OXG14411.1"/>
    </source>
</evidence>